<evidence type="ECO:0000313" key="7">
    <source>
        <dbReference type="EMBL" id="PKR81956.1"/>
    </source>
</evidence>
<dbReference type="PANTHER" id="PTHR11814">
    <property type="entry name" value="SULFATE TRANSPORTER"/>
    <property type="match status" value="1"/>
</dbReference>
<dbReference type="InterPro" id="IPR001902">
    <property type="entry name" value="SLC26A/SulP_fam"/>
</dbReference>
<dbReference type="Gene3D" id="3.30.750.24">
    <property type="entry name" value="STAS domain"/>
    <property type="match status" value="1"/>
</dbReference>
<keyword evidence="4 5" id="KW-0472">Membrane</keyword>
<name>A0A2I0R5U8_9FLAO</name>
<dbReference type="AlphaFoldDB" id="A0A2I0R5U8"/>
<feature type="transmembrane region" description="Helical" evidence="5">
    <location>
        <begin position="352"/>
        <end position="370"/>
    </location>
</feature>
<feature type="transmembrane region" description="Helical" evidence="5">
    <location>
        <begin position="98"/>
        <end position="119"/>
    </location>
</feature>
<dbReference type="GO" id="GO:0008271">
    <property type="term" value="F:secondary active sulfate transmembrane transporter activity"/>
    <property type="evidence" value="ECO:0007669"/>
    <property type="project" value="InterPro"/>
</dbReference>
<feature type="domain" description="STAS" evidence="6">
    <location>
        <begin position="438"/>
        <end position="552"/>
    </location>
</feature>
<dbReference type="PROSITE" id="PS50801">
    <property type="entry name" value="STAS"/>
    <property type="match status" value="1"/>
</dbReference>
<dbReference type="InterPro" id="IPR018045">
    <property type="entry name" value="S04_transporter_CS"/>
</dbReference>
<reference evidence="7 8" key="1">
    <citation type="submission" date="2017-12" db="EMBL/GenBank/DDBJ databases">
        <title>The draft genome sequence of Brumimicrobium saltpan LHR20.</title>
        <authorList>
            <person name="Do Z.-J."/>
            <person name="Luo H.-R."/>
        </authorList>
    </citation>
    <scope>NUCLEOTIDE SEQUENCE [LARGE SCALE GENOMIC DNA]</scope>
    <source>
        <strain evidence="7 8">LHR20</strain>
    </source>
</reference>
<comment type="caution">
    <text evidence="7">The sequence shown here is derived from an EMBL/GenBank/DDBJ whole genome shotgun (WGS) entry which is preliminary data.</text>
</comment>
<dbReference type="EMBL" id="PJNI01000001">
    <property type="protein sequence ID" value="PKR81956.1"/>
    <property type="molecule type" value="Genomic_DNA"/>
</dbReference>
<organism evidence="7 8">
    <name type="scientific">Brumimicrobium salinarum</name>
    <dbReference type="NCBI Taxonomy" id="2058658"/>
    <lineage>
        <taxon>Bacteria</taxon>
        <taxon>Pseudomonadati</taxon>
        <taxon>Bacteroidota</taxon>
        <taxon>Flavobacteriia</taxon>
        <taxon>Flavobacteriales</taxon>
        <taxon>Crocinitomicaceae</taxon>
        <taxon>Brumimicrobium</taxon>
    </lineage>
</organism>
<feature type="transmembrane region" description="Helical" evidence="5">
    <location>
        <begin position="382"/>
        <end position="415"/>
    </location>
</feature>
<gene>
    <name evidence="7" type="ORF">CW751_01055</name>
</gene>
<dbReference type="InterPro" id="IPR036513">
    <property type="entry name" value="STAS_dom_sf"/>
</dbReference>
<evidence type="ECO:0000256" key="1">
    <source>
        <dbReference type="ARBA" id="ARBA00004141"/>
    </source>
</evidence>
<evidence type="ECO:0000256" key="2">
    <source>
        <dbReference type="ARBA" id="ARBA00022692"/>
    </source>
</evidence>
<proteinExistence type="predicted"/>
<dbReference type="SUPFAM" id="SSF52091">
    <property type="entry name" value="SpoIIaa-like"/>
    <property type="match status" value="1"/>
</dbReference>
<protein>
    <submittedName>
        <fullName evidence="7">Sodium-independent anion transporter</fullName>
    </submittedName>
</protein>
<evidence type="ECO:0000259" key="6">
    <source>
        <dbReference type="PROSITE" id="PS50801"/>
    </source>
</evidence>
<dbReference type="PROSITE" id="PS01130">
    <property type="entry name" value="SLC26A"/>
    <property type="match status" value="1"/>
</dbReference>
<dbReference type="Pfam" id="PF00916">
    <property type="entry name" value="Sulfate_transp"/>
    <property type="match status" value="1"/>
</dbReference>
<accession>A0A2I0R5U8</accession>
<dbReference type="InterPro" id="IPR011547">
    <property type="entry name" value="SLC26A/SulP_dom"/>
</dbReference>
<dbReference type="CDD" id="cd07042">
    <property type="entry name" value="STAS_SulP_like_sulfate_transporter"/>
    <property type="match status" value="1"/>
</dbReference>
<dbReference type="RefSeq" id="WP_101333102.1">
    <property type="nucleotide sequence ID" value="NZ_PJNI01000001.1"/>
</dbReference>
<dbReference type="GO" id="GO:0016020">
    <property type="term" value="C:membrane"/>
    <property type="evidence" value="ECO:0007669"/>
    <property type="project" value="UniProtKB-SubCell"/>
</dbReference>
<feature type="transmembrane region" description="Helical" evidence="5">
    <location>
        <begin position="21"/>
        <end position="43"/>
    </location>
</feature>
<sequence length="574" mass="63689">MQFKLPFLHQLKNYSGKLFTQDLIGGLTVGVMLIPQGMAYAYIAEIPPVYGLYASIVPLLIYMLMGTSKYAAIGPAALTSLLVITGLNHAGITEEKEFLNAVFVIALLSGVIQTLMGAFQLGKIVNFISKPVLKGFIFGAALTIFLSQVKSATGIDVNAKGSFNTLVALGSNLSSLNIYTLLLSGFSIAFLFYMKRFSKRIPNQLIVMFITLLVVFFFGMENKNVDILGVIPEGLPSFFIPTMDWALIKTLLPVSVTIAFISFVEVYAIGVSLEDKEDAGNLKPNQELIALGISKFVGAFFHAYPTSSSFSRSAVNKQAGTKTNVSTIFTITLVILTLVFLTPYFYFLPKAALAAIIIVAIIGLMDFKYLRRLWTIDKRDFLMFAVTGLVTFLVGVQEGIITGVVLSIMALVYAITYPHAAEIGLVKGTFDTFRNVDRHTNVDIDDSILIYRFDAPLTFANVPHFLKKLKSFEQHHEHLKYVIINASAIDSIDTTAIDTLSELAEEYRQNDIRLVITCLKGPVRDKFFKTNMFDEIGKENFFPTDIDALKDFKGAERLVDTDILFQTNPKRKRK</sequence>
<feature type="transmembrane region" description="Helical" evidence="5">
    <location>
        <begin position="176"/>
        <end position="194"/>
    </location>
</feature>
<evidence type="ECO:0000313" key="8">
    <source>
        <dbReference type="Proteomes" id="UP000236654"/>
    </source>
</evidence>
<dbReference type="Pfam" id="PF01740">
    <property type="entry name" value="STAS"/>
    <property type="match status" value="1"/>
</dbReference>
<evidence type="ECO:0000256" key="5">
    <source>
        <dbReference type="SAM" id="Phobius"/>
    </source>
</evidence>
<evidence type="ECO:0000256" key="3">
    <source>
        <dbReference type="ARBA" id="ARBA00022989"/>
    </source>
</evidence>
<keyword evidence="8" id="KW-1185">Reference proteome</keyword>
<comment type="subcellular location">
    <subcellularLocation>
        <location evidence="1">Membrane</location>
        <topology evidence="1">Multi-pass membrane protein</topology>
    </subcellularLocation>
</comment>
<feature type="transmembrane region" description="Helical" evidence="5">
    <location>
        <begin position="72"/>
        <end position="92"/>
    </location>
</feature>
<feature type="transmembrane region" description="Helical" evidence="5">
    <location>
        <begin position="250"/>
        <end position="268"/>
    </location>
</feature>
<dbReference type="Proteomes" id="UP000236654">
    <property type="component" value="Unassembled WGS sequence"/>
</dbReference>
<dbReference type="OrthoDB" id="9771198at2"/>
<keyword evidence="2 5" id="KW-0812">Transmembrane</keyword>
<evidence type="ECO:0000256" key="4">
    <source>
        <dbReference type="ARBA" id="ARBA00023136"/>
    </source>
</evidence>
<keyword evidence="3 5" id="KW-1133">Transmembrane helix</keyword>
<dbReference type="InterPro" id="IPR002645">
    <property type="entry name" value="STAS_dom"/>
</dbReference>
<dbReference type="NCBIfam" id="TIGR00815">
    <property type="entry name" value="sulP"/>
    <property type="match status" value="1"/>
</dbReference>
<feature type="transmembrane region" description="Helical" evidence="5">
    <location>
        <begin position="325"/>
        <end position="346"/>
    </location>
</feature>
<feature type="transmembrane region" description="Helical" evidence="5">
    <location>
        <begin position="49"/>
        <end position="65"/>
    </location>
</feature>
<feature type="transmembrane region" description="Helical" evidence="5">
    <location>
        <begin position="201"/>
        <end position="219"/>
    </location>
</feature>